<feature type="transmembrane region" description="Helical" evidence="5">
    <location>
        <begin position="46"/>
        <end position="67"/>
    </location>
</feature>
<reference evidence="6" key="1">
    <citation type="submission" date="2020-11" db="EMBL/GenBank/DDBJ databases">
        <authorList>
            <consortium name="DOE Joint Genome Institute"/>
            <person name="Ahrendt S."/>
            <person name="Riley R."/>
            <person name="Andreopoulos W."/>
            <person name="LaButti K."/>
            <person name="Pangilinan J."/>
            <person name="Ruiz-duenas F.J."/>
            <person name="Barrasa J.M."/>
            <person name="Sanchez-Garcia M."/>
            <person name="Camarero S."/>
            <person name="Miyauchi S."/>
            <person name="Serrano A."/>
            <person name="Linde D."/>
            <person name="Babiker R."/>
            <person name="Drula E."/>
            <person name="Ayuso-Fernandez I."/>
            <person name="Pacheco R."/>
            <person name="Padilla G."/>
            <person name="Ferreira P."/>
            <person name="Barriuso J."/>
            <person name="Kellner H."/>
            <person name="Castanera R."/>
            <person name="Alfaro M."/>
            <person name="Ramirez L."/>
            <person name="Pisabarro A.G."/>
            <person name="Kuo A."/>
            <person name="Tritt A."/>
            <person name="Lipzen A."/>
            <person name="He G."/>
            <person name="Yan M."/>
            <person name="Ng V."/>
            <person name="Cullen D."/>
            <person name="Martin F."/>
            <person name="Rosso M.-N."/>
            <person name="Henrissat B."/>
            <person name="Hibbett D."/>
            <person name="Martinez A.T."/>
            <person name="Grigoriev I.V."/>
        </authorList>
    </citation>
    <scope>NUCLEOTIDE SEQUENCE</scope>
    <source>
        <strain evidence="6">AH 44721</strain>
    </source>
</reference>
<dbReference type="OrthoDB" id="3358017at2759"/>
<feature type="transmembrane region" description="Helical" evidence="5">
    <location>
        <begin position="142"/>
        <end position="162"/>
    </location>
</feature>
<keyword evidence="2 5" id="KW-0812">Transmembrane</keyword>
<proteinExistence type="predicted"/>
<dbReference type="GO" id="GO:0000324">
    <property type="term" value="C:fungal-type vacuole"/>
    <property type="evidence" value="ECO:0007669"/>
    <property type="project" value="TreeGrafter"/>
</dbReference>
<keyword evidence="4 5" id="KW-0472">Membrane</keyword>
<dbReference type="AlphaFoldDB" id="A0A9P5NDD8"/>
<comment type="subcellular location">
    <subcellularLocation>
        <location evidence="1">Membrane</location>
        <topology evidence="1">Multi-pass membrane protein</topology>
    </subcellularLocation>
</comment>
<comment type="caution">
    <text evidence="6">The sequence shown here is derived from an EMBL/GenBank/DDBJ whole genome shotgun (WGS) entry which is preliminary data.</text>
</comment>
<dbReference type="Pfam" id="PF04479">
    <property type="entry name" value="RTA1"/>
    <property type="match status" value="1"/>
</dbReference>
<organism evidence="6 7">
    <name type="scientific">Gymnopilus junonius</name>
    <name type="common">Spectacular rustgill mushroom</name>
    <name type="synonym">Gymnopilus spectabilis subsp. junonius</name>
    <dbReference type="NCBI Taxonomy" id="109634"/>
    <lineage>
        <taxon>Eukaryota</taxon>
        <taxon>Fungi</taxon>
        <taxon>Dikarya</taxon>
        <taxon>Basidiomycota</taxon>
        <taxon>Agaricomycotina</taxon>
        <taxon>Agaricomycetes</taxon>
        <taxon>Agaricomycetidae</taxon>
        <taxon>Agaricales</taxon>
        <taxon>Agaricineae</taxon>
        <taxon>Hymenogastraceae</taxon>
        <taxon>Gymnopilus</taxon>
    </lineage>
</organism>
<dbReference type="PANTHER" id="PTHR31465:SF9">
    <property type="entry name" value="SPHINGOID LONG-CHAIN BASE TRANSPORTER RSB1"/>
    <property type="match status" value="1"/>
</dbReference>
<feature type="transmembrane region" description="Helical" evidence="5">
    <location>
        <begin position="174"/>
        <end position="198"/>
    </location>
</feature>
<feature type="transmembrane region" description="Helical" evidence="5">
    <location>
        <begin position="20"/>
        <end position="39"/>
    </location>
</feature>
<protein>
    <submittedName>
        <fullName evidence="6">RTA1 like protein-domain-containing protein</fullName>
    </submittedName>
</protein>
<keyword evidence="7" id="KW-1185">Reference proteome</keyword>
<feature type="transmembrane region" description="Helical" evidence="5">
    <location>
        <begin position="79"/>
        <end position="100"/>
    </location>
</feature>
<evidence type="ECO:0000313" key="6">
    <source>
        <dbReference type="EMBL" id="KAF8883628.1"/>
    </source>
</evidence>
<dbReference type="GO" id="GO:0005886">
    <property type="term" value="C:plasma membrane"/>
    <property type="evidence" value="ECO:0007669"/>
    <property type="project" value="TreeGrafter"/>
</dbReference>
<dbReference type="EMBL" id="JADNYJ010000114">
    <property type="protein sequence ID" value="KAF8883628.1"/>
    <property type="molecule type" value="Genomic_DNA"/>
</dbReference>
<evidence type="ECO:0000256" key="5">
    <source>
        <dbReference type="SAM" id="Phobius"/>
    </source>
</evidence>
<evidence type="ECO:0000256" key="1">
    <source>
        <dbReference type="ARBA" id="ARBA00004141"/>
    </source>
</evidence>
<keyword evidence="3 5" id="KW-1133">Transmembrane helix</keyword>
<name>A0A9P5NDD8_GYMJU</name>
<accession>A0A9P5NDD8</accession>
<evidence type="ECO:0000313" key="7">
    <source>
        <dbReference type="Proteomes" id="UP000724874"/>
    </source>
</evidence>
<gene>
    <name evidence="6" type="ORF">CPB84DRAFT_1789889</name>
</gene>
<evidence type="ECO:0000256" key="3">
    <source>
        <dbReference type="ARBA" id="ARBA00022989"/>
    </source>
</evidence>
<evidence type="ECO:0000256" key="2">
    <source>
        <dbReference type="ARBA" id="ARBA00022692"/>
    </source>
</evidence>
<dbReference type="PANTHER" id="PTHR31465">
    <property type="entry name" value="PROTEIN RTA1-RELATED"/>
    <property type="match status" value="1"/>
</dbReference>
<evidence type="ECO:0000256" key="4">
    <source>
        <dbReference type="ARBA" id="ARBA00023136"/>
    </source>
</evidence>
<feature type="transmembrane region" description="Helical" evidence="5">
    <location>
        <begin position="269"/>
        <end position="287"/>
    </location>
</feature>
<dbReference type="InterPro" id="IPR007568">
    <property type="entry name" value="RTA1"/>
</dbReference>
<sequence>MSTNDVSLAKASPYNYIPTRWIAILMLSLFGVSTFVHIVQAIKYCMYWLILTACLCGIIEVLGWSGRLWSSVSPLLLKLFQIQITCTIVAPTLLLAANFVILGEMIKFLGPAYIRISPKWYTIIFCTSISFCRLRYTSRSYLAQDIASLIIQGVGGGLAAAATDLKGANRGAHIMLAGIVFQLTVIILFSLLAMEYFIRYCYDAPISSRKASDDVTVTGQQRGVFTKKLKIMTCALAFSTMLLFIRAVYRTIELADGWHGRIISNETYFNVLDGAMVILAMYAINFVNPGLFVPPPSYPTDDKEILA</sequence>
<dbReference type="Proteomes" id="UP000724874">
    <property type="component" value="Unassembled WGS sequence"/>
</dbReference>